<dbReference type="Proteomes" id="UP001596042">
    <property type="component" value="Unassembled WGS sequence"/>
</dbReference>
<sequence>MSFDHLPSQGRPPFQWIWCGTSRANLRIDFGENRSSPVDTQICLPFAAYSMVQAVPS</sequence>
<proteinExistence type="predicted"/>
<reference evidence="2" key="1">
    <citation type="journal article" date="2019" name="Int. J. Syst. Evol. Microbiol.">
        <title>The Global Catalogue of Microorganisms (GCM) 10K type strain sequencing project: providing services to taxonomists for standard genome sequencing and annotation.</title>
        <authorList>
            <consortium name="The Broad Institute Genomics Platform"/>
            <consortium name="The Broad Institute Genome Sequencing Center for Infectious Disease"/>
            <person name="Wu L."/>
            <person name="Ma J."/>
        </authorList>
    </citation>
    <scope>NUCLEOTIDE SEQUENCE [LARGE SCALE GENOMIC DNA]</scope>
    <source>
        <strain evidence="2">CGMCC 1.15731</strain>
    </source>
</reference>
<evidence type="ECO:0000313" key="1">
    <source>
        <dbReference type="EMBL" id="MFC4623699.1"/>
    </source>
</evidence>
<keyword evidence="2" id="KW-1185">Reference proteome</keyword>
<accession>A0ABV9GZR9</accession>
<protein>
    <submittedName>
        <fullName evidence="1">Uncharacterized protein</fullName>
    </submittedName>
</protein>
<dbReference type="EMBL" id="JBHSEL010000001">
    <property type="protein sequence ID" value="MFC4623699.1"/>
    <property type="molecule type" value="Genomic_DNA"/>
</dbReference>
<name>A0ABV9GZR9_9HYPH</name>
<gene>
    <name evidence="1" type="ORF">ACFO1V_00375</name>
</gene>
<organism evidence="1 2">
    <name type="scientific">Daeguia caeni</name>
    <dbReference type="NCBI Taxonomy" id="439612"/>
    <lineage>
        <taxon>Bacteria</taxon>
        <taxon>Pseudomonadati</taxon>
        <taxon>Pseudomonadota</taxon>
        <taxon>Alphaproteobacteria</taxon>
        <taxon>Hyphomicrobiales</taxon>
        <taxon>Brucellaceae</taxon>
        <taxon>Daeguia</taxon>
    </lineage>
</organism>
<comment type="caution">
    <text evidence="1">The sequence shown here is derived from an EMBL/GenBank/DDBJ whole genome shotgun (WGS) entry which is preliminary data.</text>
</comment>
<evidence type="ECO:0000313" key="2">
    <source>
        <dbReference type="Proteomes" id="UP001596042"/>
    </source>
</evidence>